<dbReference type="Pfam" id="PF00676">
    <property type="entry name" value="E1_dh"/>
    <property type="match status" value="1"/>
</dbReference>
<keyword evidence="7" id="KW-1185">Reference proteome</keyword>
<comment type="similarity">
    <text evidence="2">Belongs to the alpha-ketoglutarate dehydrogenase family.</text>
</comment>
<protein>
    <submittedName>
        <fullName evidence="6">Oxoglutarate dehydrogenase (Succinyl-transferring) e1 component</fullName>
    </submittedName>
</protein>
<dbReference type="GO" id="GO:0006099">
    <property type="term" value="P:tricarboxylic acid cycle"/>
    <property type="evidence" value="ECO:0007669"/>
    <property type="project" value="TreeGrafter"/>
</dbReference>
<dbReference type="PANTHER" id="PTHR23152:SF4">
    <property type="entry name" value="2-OXOADIPATE DEHYDROGENASE COMPLEX COMPONENT E1"/>
    <property type="match status" value="1"/>
</dbReference>
<dbReference type="Proteomes" id="UP000054928">
    <property type="component" value="Unassembled WGS sequence"/>
</dbReference>
<dbReference type="GeneID" id="36400566"/>
<dbReference type="EMBL" id="CCYD01002887">
    <property type="protein sequence ID" value="CEG48032.1"/>
    <property type="molecule type" value="Genomic_DNA"/>
</dbReference>
<dbReference type="Pfam" id="PF16870">
    <property type="entry name" value="OxoGdeHyase_C"/>
    <property type="match status" value="1"/>
</dbReference>
<evidence type="ECO:0000313" key="6">
    <source>
        <dbReference type="EMBL" id="CEG48032.1"/>
    </source>
</evidence>
<dbReference type="CDD" id="cd02016">
    <property type="entry name" value="TPP_E1_OGDC_like"/>
    <property type="match status" value="1"/>
</dbReference>
<sequence length="986" mass="112161">MFRLLHQRSGGHVRSLALRLHHRERENAFLPVQKLSDDIRSSQEETRRVLLLIRTFKQYGHYVAQIDPLQKREKLPELERWVNGDRWVETPFFDDFNLQSLASKNLLELTTHGFTASDLDREFFIGQDLSIGPVATLRTILTELRELFCGHIGLEYQHLRNRDAALWIREHLEKYKNYEYTNEERVNILRQMVQAELFEKFLGRRFSGAKRFSIEGCESLIPGLCTLLESASDHGVEIVQMGMAHRGRLNVLANVLQRPLHSIISQFQPYLPDEPDYPNNSDDVRYHLGTSSLIEMRSGKQLEVTLAANPSHLEAVNAVVLGQTRACQTQLGDNGNRVMPILIHGDASMFQGSVREALGFSSLEDFKTGGTIHVIINNQIGFTTLPKNADSAVYCTDVAKVSRSPIFHVNADDPEAVAKVMKIAVEFRQTFHCDVTVDLVGYRRHGHNEQDSPEITAPVMYHFINKHPSVVKLYSQKLINKNILSSNEFDEMCSSFEDHLSSEYQHSREVHSGWDNVGDTSWKTEWYVKDKTSGIRTLDHTVVDADINVRMIYDRSTGVDHKFLEKVGSQIFRIPQGFVAHRKVEAIMNNRLRAVETGARVDWATAEMLAVGCLLVEGVDVRLSGQDCERGTFNQRHAVLYDQFEAVSGRNLPYTPLHNLDVEYIRRIQQMTGLESARRGRFDVVNSPLSEEGVLGFEYGYSLESPMGLTIWEAQFGDFANGAQTVIDTFITSGEQKWQRQSGIILNLPHGFEGQGPDHSSARIERFLQLVNEDSDHFTLEKDFDAASTRANIWVVIPSTPAQYFHALRRQVSYDYRKPLIMFTPKSLLHHRPCNSDLADLALGSSFQSVLPPHPDDQVTMVCDDEILKLVLCCGKIYFPVRHGIRTRGIRNIATARIEQLAPFPFQEVANIIVRYPMAEILWVQEEPKNMGAYNYILPRLLAVLRHLDDPRMLSYIGRPPSASPATGQYEIHVQEMKTIIEAALA</sequence>
<feature type="domain" description="Transketolase-like pyrimidine-binding" evidence="5">
    <location>
        <begin position="601"/>
        <end position="831"/>
    </location>
</feature>
<reference evidence="7" key="1">
    <citation type="submission" date="2014-09" db="EMBL/GenBank/DDBJ databases">
        <authorList>
            <person name="Sharma Rahul"/>
            <person name="Thines Marco"/>
        </authorList>
    </citation>
    <scope>NUCLEOTIDE SEQUENCE [LARGE SCALE GENOMIC DNA]</scope>
</reference>
<accession>A0A0P1B1H6</accession>
<dbReference type="NCBIfam" id="NF008907">
    <property type="entry name" value="PRK12270.1"/>
    <property type="match status" value="1"/>
</dbReference>
<dbReference type="STRING" id="4781.A0A0P1B1H6"/>
<dbReference type="InterPro" id="IPR005475">
    <property type="entry name" value="Transketolase-like_Pyr-bd"/>
</dbReference>
<dbReference type="PIRSF" id="PIRSF000157">
    <property type="entry name" value="Oxoglu_dh_E1"/>
    <property type="match status" value="1"/>
</dbReference>
<keyword evidence="3" id="KW-0560">Oxidoreductase</keyword>
<dbReference type="SUPFAM" id="SSF52518">
    <property type="entry name" value="Thiamin diphosphate-binding fold (THDP-binding)"/>
    <property type="match status" value="2"/>
</dbReference>
<organism evidence="6 7">
    <name type="scientific">Plasmopara halstedii</name>
    <name type="common">Downy mildew of sunflower</name>
    <dbReference type="NCBI Taxonomy" id="4781"/>
    <lineage>
        <taxon>Eukaryota</taxon>
        <taxon>Sar</taxon>
        <taxon>Stramenopiles</taxon>
        <taxon>Oomycota</taxon>
        <taxon>Peronosporomycetes</taxon>
        <taxon>Peronosporales</taxon>
        <taxon>Peronosporaceae</taxon>
        <taxon>Plasmopara</taxon>
    </lineage>
</organism>
<dbReference type="GO" id="GO:0005739">
    <property type="term" value="C:mitochondrion"/>
    <property type="evidence" value="ECO:0007669"/>
    <property type="project" value="TreeGrafter"/>
</dbReference>
<dbReference type="Gene3D" id="3.40.50.11610">
    <property type="entry name" value="Multifunctional 2-oxoglutarate metabolism enzyme, C-terminal domain"/>
    <property type="match status" value="1"/>
</dbReference>
<evidence type="ECO:0000256" key="4">
    <source>
        <dbReference type="ARBA" id="ARBA00023052"/>
    </source>
</evidence>
<dbReference type="OrthoDB" id="413077at2759"/>
<evidence type="ECO:0000256" key="3">
    <source>
        <dbReference type="ARBA" id="ARBA00023002"/>
    </source>
</evidence>
<evidence type="ECO:0000256" key="1">
    <source>
        <dbReference type="ARBA" id="ARBA00001964"/>
    </source>
</evidence>
<evidence type="ECO:0000256" key="2">
    <source>
        <dbReference type="ARBA" id="ARBA00006936"/>
    </source>
</evidence>
<proteinExistence type="inferred from homology"/>
<dbReference type="InterPro" id="IPR042179">
    <property type="entry name" value="KGD_C_sf"/>
</dbReference>
<dbReference type="RefSeq" id="XP_024584401.1">
    <property type="nucleotide sequence ID" value="XM_024719065.1"/>
</dbReference>
<dbReference type="PANTHER" id="PTHR23152">
    <property type="entry name" value="2-OXOGLUTARATE DEHYDROGENASE"/>
    <property type="match status" value="1"/>
</dbReference>
<dbReference type="Gene3D" id="1.10.287.1150">
    <property type="entry name" value="TPP helical domain"/>
    <property type="match status" value="1"/>
</dbReference>
<dbReference type="InterPro" id="IPR031717">
    <property type="entry name" value="ODO-1/KGD_C"/>
</dbReference>
<dbReference type="GO" id="GO:0004591">
    <property type="term" value="F:oxoglutarate dehydrogenase (succinyl-transferring) activity"/>
    <property type="evidence" value="ECO:0007669"/>
    <property type="project" value="TreeGrafter"/>
</dbReference>
<keyword evidence="4" id="KW-0786">Thiamine pyrophosphate</keyword>
<dbReference type="NCBIfam" id="NF006914">
    <property type="entry name" value="PRK09404.1"/>
    <property type="match status" value="1"/>
</dbReference>
<evidence type="ECO:0000313" key="7">
    <source>
        <dbReference type="Proteomes" id="UP000054928"/>
    </source>
</evidence>
<dbReference type="OMA" id="YETMHLT"/>
<dbReference type="Pfam" id="PF02779">
    <property type="entry name" value="Transket_pyr"/>
    <property type="match status" value="1"/>
</dbReference>
<dbReference type="Gene3D" id="3.40.50.12470">
    <property type="match status" value="1"/>
</dbReference>
<dbReference type="Gene3D" id="3.40.50.970">
    <property type="match status" value="1"/>
</dbReference>
<dbReference type="GO" id="GO:0030976">
    <property type="term" value="F:thiamine pyrophosphate binding"/>
    <property type="evidence" value="ECO:0007669"/>
    <property type="project" value="InterPro"/>
</dbReference>
<dbReference type="InterPro" id="IPR029061">
    <property type="entry name" value="THDP-binding"/>
</dbReference>
<dbReference type="GO" id="GO:0045252">
    <property type="term" value="C:oxoglutarate dehydrogenase complex"/>
    <property type="evidence" value="ECO:0007669"/>
    <property type="project" value="TreeGrafter"/>
</dbReference>
<dbReference type="InterPro" id="IPR011603">
    <property type="entry name" value="2oxoglutarate_DH_E1"/>
</dbReference>
<dbReference type="InterPro" id="IPR001017">
    <property type="entry name" value="DH_E1"/>
</dbReference>
<dbReference type="AlphaFoldDB" id="A0A0P1B1H6"/>
<dbReference type="NCBIfam" id="TIGR00239">
    <property type="entry name" value="2oxo_dh_E1"/>
    <property type="match status" value="1"/>
</dbReference>
<dbReference type="FunFam" id="3.40.50.970:FF:000036">
    <property type="entry name" value="2-oxoglutarate dehydrogenase E1 component"/>
    <property type="match status" value="1"/>
</dbReference>
<evidence type="ECO:0000259" key="5">
    <source>
        <dbReference type="SMART" id="SM00861"/>
    </source>
</evidence>
<dbReference type="SMART" id="SM00861">
    <property type="entry name" value="Transket_pyr"/>
    <property type="match status" value="1"/>
</dbReference>
<comment type="cofactor">
    <cofactor evidence="1">
        <name>thiamine diphosphate</name>
        <dbReference type="ChEBI" id="CHEBI:58937"/>
    </cofactor>
</comment>
<name>A0A0P1B1H6_PLAHL</name>